<reference evidence="7" key="1">
    <citation type="journal article" date="2020" name="Nat. Genet.">
        <title>Genomic diversifications of five Gossypium allopolyploid species and their impact on cotton improvement.</title>
        <authorList>
            <person name="Chen Z.J."/>
            <person name="Sreedasyam A."/>
            <person name="Ando A."/>
            <person name="Song Q."/>
            <person name="De Santiago L.M."/>
            <person name="Hulse-Kemp A.M."/>
            <person name="Ding M."/>
            <person name="Ye W."/>
            <person name="Kirkbride R.C."/>
            <person name="Jenkins J."/>
            <person name="Plott C."/>
            <person name="Lovell J."/>
            <person name="Lin Y.M."/>
            <person name="Vaughn R."/>
            <person name="Liu B."/>
            <person name="Simpson S."/>
            <person name="Scheffler B.E."/>
            <person name="Wen L."/>
            <person name="Saski C.A."/>
            <person name="Grover C.E."/>
            <person name="Hu G."/>
            <person name="Conover J.L."/>
            <person name="Carlson J.W."/>
            <person name="Shu S."/>
            <person name="Boston L.B."/>
            <person name="Williams M."/>
            <person name="Peterson D.G."/>
            <person name="McGee K."/>
            <person name="Jones D.C."/>
            <person name="Wendel J.F."/>
            <person name="Stelly D.M."/>
            <person name="Grimwood J."/>
            <person name="Schmutz J."/>
        </authorList>
    </citation>
    <scope>NUCLEOTIDE SEQUENCE [LARGE SCALE GENOMIC DNA]</scope>
    <source>
        <strain evidence="7">cv. TM-1</strain>
    </source>
</reference>
<evidence type="ECO:0000256" key="2">
    <source>
        <dbReference type="ARBA" id="ARBA00022679"/>
    </source>
</evidence>
<dbReference type="GO" id="GO:0005524">
    <property type="term" value="F:ATP binding"/>
    <property type="evidence" value="ECO:0007669"/>
    <property type="project" value="UniProtKB-KW"/>
</dbReference>
<dbReference type="PANTHER" id="PTHR47983:SF23">
    <property type="entry name" value="PROLINE-RICH RECEPTOR-LIKE PROTEIN KINASE PERK13"/>
    <property type="match status" value="1"/>
</dbReference>
<dbReference type="InterPro" id="IPR011009">
    <property type="entry name" value="Kinase-like_dom_sf"/>
</dbReference>
<keyword evidence="2" id="KW-0808">Transferase</keyword>
<evidence type="ECO:0000256" key="3">
    <source>
        <dbReference type="ARBA" id="ARBA00022741"/>
    </source>
</evidence>
<dbReference type="PROSITE" id="PS50011">
    <property type="entry name" value="PROTEIN_KINASE_DOM"/>
    <property type="match status" value="1"/>
</dbReference>
<gene>
    <name evidence="8" type="primary">LOC107925604</name>
</gene>
<dbReference type="Gene3D" id="1.10.510.10">
    <property type="entry name" value="Transferase(Phosphotransferase) domain 1"/>
    <property type="match status" value="1"/>
</dbReference>
<keyword evidence="1" id="KW-0597">Phosphoprotein</keyword>
<keyword evidence="7" id="KW-1185">Reference proteome</keyword>
<proteinExistence type="predicted"/>
<dbReference type="GeneID" id="107925604"/>
<dbReference type="PaxDb" id="3635-A0A1U8LEK7"/>
<dbReference type="Proteomes" id="UP000818029">
    <property type="component" value="Chromosome A12"/>
</dbReference>
<feature type="domain" description="Protein kinase" evidence="6">
    <location>
        <begin position="229"/>
        <end position="530"/>
    </location>
</feature>
<evidence type="ECO:0000313" key="8">
    <source>
        <dbReference type="RefSeq" id="XP_016711808.1"/>
    </source>
</evidence>
<evidence type="ECO:0000256" key="4">
    <source>
        <dbReference type="ARBA" id="ARBA00022777"/>
    </source>
</evidence>
<evidence type="ECO:0000313" key="7">
    <source>
        <dbReference type="Proteomes" id="UP000818029"/>
    </source>
</evidence>
<dbReference type="GO" id="GO:0004672">
    <property type="term" value="F:protein kinase activity"/>
    <property type="evidence" value="ECO:0007669"/>
    <property type="project" value="InterPro"/>
</dbReference>
<evidence type="ECO:0000259" key="6">
    <source>
        <dbReference type="PROSITE" id="PS50011"/>
    </source>
</evidence>
<dbReference type="KEGG" id="ghi:107925604"/>
<evidence type="ECO:0000256" key="5">
    <source>
        <dbReference type="ARBA" id="ARBA00022840"/>
    </source>
</evidence>
<dbReference type="SUPFAM" id="SSF56112">
    <property type="entry name" value="Protein kinase-like (PK-like)"/>
    <property type="match status" value="1"/>
</dbReference>
<evidence type="ECO:0000256" key="1">
    <source>
        <dbReference type="ARBA" id="ARBA00022553"/>
    </source>
</evidence>
<keyword evidence="3" id="KW-0547">Nucleotide-binding</keyword>
<dbReference type="RefSeq" id="XP_016711808.1">
    <property type="nucleotide sequence ID" value="XM_016856319.2"/>
</dbReference>
<dbReference type="SMR" id="A0A1U8LEK7"/>
<protein>
    <submittedName>
        <fullName evidence="8">Proline-rich receptor-like protein kinase PERK13</fullName>
    </submittedName>
</protein>
<name>A0A1U8LEK7_GOSHI</name>
<dbReference type="PANTHER" id="PTHR47983">
    <property type="entry name" value="PTO-INTERACTING PROTEIN 1-LIKE"/>
    <property type="match status" value="1"/>
</dbReference>
<organism evidence="7 8">
    <name type="scientific">Gossypium hirsutum</name>
    <name type="common">Upland cotton</name>
    <name type="synonym">Gossypium mexicanum</name>
    <dbReference type="NCBI Taxonomy" id="3635"/>
    <lineage>
        <taxon>Eukaryota</taxon>
        <taxon>Viridiplantae</taxon>
        <taxon>Streptophyta</taxon>
        <taxon>Embryophyta</taxon>
        <taxon>Tracheophyta</taxon>
        <taxon>Spermatophyta</taxon>
        <taxon>Magnoliopsida</taxon>
        <taxon>eudicotyledons</taxon>
        <taxon>Gunneridae</taxon>
        <taxon>Pentapetalae</taxon>
        <taxon>rosids</taxon>
        <taxon>malvids</taxon>
        <taxon>Malvales</taxon>
        <taxon>Malvaceae</taxon>
        <taxon>Malvoideae</taxon>
        <taxon>Gossypium</taxon>
    </lineage>
</organism>
<dbReference type="OrthoDB" id="1528077at2759"/>
<reference evidence="8" key="2">
    <citation type="submission" date="2025-08" db="UniProtKB">
        <authorList>
            <consortium name="RefSeq"/>
        </authorList>
    </citation>
    <scope>IDENTIFICATION</scope>
</reference>
<dbReference type="Pfam" id="PF00069">
    <property type="entry name" value="Pkinase"/>
    <property type="match status" value="1"/>
</dbReference>
<dbReference type="AlphaFoldDB" id="A0A1U8LEK7"/>
<dbReference type="SMART" id="SM00220">
    <property type="entry name" value="S_TKc"/>
    <property type="match status" value="1"/>
</dbReference>
<dbReference type="InterPro" id="IPR052101">
    <property type="entry name" value="Plant_StressResp_Kinase"/>
</dbReference>
<sequence>MTTRKRRESVQRLIVVLEGEKVTAADKTGIVPLEKASTYMSNNTVDEILVLTLLSVDCSGPSSSKGFRGDHRCNHTCEDDPRVRFLRDQVSQKKEDYRRILRPFYERCKSNGVKFMVKVAAGYQPNDIITEEANNVGATWIVIDSCFTKHLTFRLSGTECNVSLVSDEDRAFVDDHWIAEDESSECSTLMEVIHNPKSPKLIKGSTSKEKLVIWPSTGKEMKPEPLKGNEAGHNLPCSNFSSRVSAADFTVKRPQELSWEEITQITKRFSTRTRNEHEKNYSTYIGYFDHQSVFVKWFVPHSGCILEAEMKAALFMNHKNITVITGFHQSENGTILIFPLLQGMSLDRYIWGSERKKLKFQARLNIAIAIAQGVRYMHEECPQWPVVHGDLQPQNIFLRLDLQPMISGFGKATWLHNEQLSFNSKNGFLKDPLGHETTELVKCDVLSFGILLLRLFCRTSAPEDDKSLVEWARPLMLQRKFYELLEEDSEWSDLHGIYRVMTAATACTRTKPVSRPYMCQVFQSSSGKLLDAVVSHRGVAGTAWSLGPLVK</sequence>
<accession>A0A1U8LEK7</accession>
<dbReference type="InterPro" id="IPR000719">
    <property type="entry name" value="Prot_kinase_dom"/>
</dbReference>
<keyword evidence="4" id="KW-0418">Kinase</keyword>
<keyword evidence="5" id="KW-0067">ATP-binding</keyword>